<keyword evidence="3" id="KW-0804">Transcription</keyword>
<keyword evidence="2" id="KW-0238">DNA-binding</keyword>
<evidence type="ECO:0000256" key="4">
    <source>
        <dbReference type="ARBA" id="ARBA00023242"/>
    </source>
</evidence>
<evidence type="ECO:0000256" key="2">
    <source>
        <dbReference type="ARBA" id="ARBA00023125"/>
    </source>
</evidence>
<sequence>MADLVRFSVLLIAGTRPPERRMKGGSNLFYPLVGGGLYPASGGRLGGRQDAMDLARRRELAVKGKGWPGRASPSSRGGGKRKGEEGSSSYSKDGKNYYFTLAKRSSPGCSRLVRQAGSGYWHMNGTTKKIYDKHVVLGTTSALTYIYTQQRKKIKTKWVMHEYRVDASIINTSQQQTTELVLCCTQESGRGAIPNRHEDHNGGVYKSITLEENDPRFEFTMDELLGGGHVEPAQVDSMLPLKTVDTRAEETEHDQPMTEEAIVKWIEDLLN</sequence>
<dbReference type="OrthoDB" id="1741710at2759"/>
<accession>A0A9D5CSK4</accession>
<organism evidence="7 8">
    <name type="scientific">Dioscorea zingiberensis</name>
    <dbReference type="NCBI Taxonomy" id="325984"/>
    <lineage>
        <taxon>Eukaryota</taxon>
        <taxon>Viridiplantae</taxon>
        <taxon>Streptophyta</taxon>
        <taxon>Embryophyta</taxon>
        <taxon>Tracheophyta</taxon>
        <taxon>Spermatophyta</taxon>
        <taxon>Magnoliopsida</taxon>
        <taxon>Liliopsida</taxon>
        <taxon>Dioscoreales</taxon>
        <taxon>Dioscoreaceae</taxon>
        <taxon>Dioscorea</taxon>
    </lineage>
</organism>
<keyword evidence="4" id="KW-0539">Nucleus</keyword>
<name>A0A9D5CSK4_9LILI</name>
<reference evidence="7" key="1">
    <citation type="submission" date="2021-03" db="EMBL/GenBank/DDBJ databases">
        <authorList>
            <person name="Li Z."/>
            <person name="Yang C."/>
        </authorList>
    </citation>
    <scope>NUCLEOTIDE SEQUENCE</scope>
    <source>
        <strain evidence="7">Dzin_1.0</strain>
        <tissue evidence="7">Leaf</tissue>
    </source>
</reference>
<keyword evidence="1" id="KW-0805">Transcription regulation</keyword>
<dbReference type="GO" id="GO:0003677">
    <property type="term" value="F:DNA binding"/>
    <property type="evidence" value="ECO:0007669"/>
    <property type="project" value="UniProtKB-KW"/>
</dbReference>
<evidence type="ECO:0000256" key="1">
    <source>
        <dbReference type="ARBA" id="ARBA00023015"/>
    </source>
</evidence>
<dbReference type="SUPFAM" id="SSF101941">
    <property type="entry name" value="NAC domain"/>
    <property type="match status" value="1"/>
</dbReference>
<dbReference type="InterPro" id="IPR036093">
    <property type="entry name" value="NAC_dom_sf"/>
</dbReference>
<reference evidence="7" key="2">
    <citation type="journal article" date="2022" name="Hortic Res">
        <title>The genome of Dioscorea zingiberensis sheds light on the biosynthesis, origin and evolution of the medicinally important diosgenin saponins.</title>
        <authorList>
            <person name="Li Y."/>
            <person name="Tan C."/>
            <person name="Li Z."/>
            <person name="Guo J."/>
            <person name="Li S."/>
            <person name="Chen X."/>
            <person name="Wang C."/>
            <person name="Dai X."/>
            <person name="Yang H."/>
            <person name="Song W."/>
            <person name="Hou L."/>
            <person name="Xu J."/>
            <person name="Tong Z."/>
            <person name="Xu A."/>
            <person name="Yuan X."/>
            <person name="Wang W."/>
            <person name="Yang Q."/>
            <person name="Chen L."/>
            <person name="Sun Z."/>
            <person name="Wang K."/>
            <person name="Pan B."/>
            <person name="Chen J."/>
            <person name="Bao Y."/>
            <person name="Liu F."/>
            <person name="Qi X."/>
            <person name="Gang D.R."/>
            <person name="Wen J."/>
            <person name="Li J."/>
        </authorList>
    </citation>
    <scope>NUCLEOTIDE SEQUENCE</scope>
    <source>
        <strain evidence="7">Dzin_1.0</strain>
    </source>
</reference>
<dbReference type="Gene3D" id="2.170.150.80">
    <property type="entry name" value="NAC domain"/>
    <property type="match status" value="1"/>
</dbReference>
<dbReference type="Pfam" id="PF02365">
    <property type="entry name" value="NAM"/>
    <property type="match status" value="1"/>
</dbReference>
<proteinExistence type="predicted"/>
<dbReference type="PANTHER" id="PTHR31719:SF43">
    <property type="entry name" value="NAC TRANSCRIPTION FACTOR 56"/>
    <property type="match status" value="1"/>
</dbReference>
<evidence type="ECO:0000259" key="6">
    <source>
        <dbReference type="PROSITE" id="PS51005"/>
    </source>
</evidence>
<gene>
    <name evidence="7" type="ORF">J5N97_013231</name>
</gene>
<keyword evidence="8" id="KW-1185">Reference proteome</keyword>
<dbReference type="Proteomes" id="UP001085076">
    <property type="component" value="Miscellaneous, Linkage group lg03"/>
</dbReference>
<dbReference type="AlphaFoldDB" id="A0A9D5CSK4"/>
<feature type="region of interest" description="Disordered" evidence="5">
    <location>
        <begin position="62"/>
        <end position="90"/>
    </location>
</feature>
<evidence type="ECO:0000256" key="3">
    <source>
        <dbReference type="ARBA" id="ARBA00023163"/>
    </source>
</evidence>
<dbReference type="PROSITE" id="PS51005">
    <property type="entry name" value="NAC"/>
    <property type="match status" value="1"/>
</dbReference>
<evidence type="ECO:0000313" key="7">
    <source>
        <dbReference type="EMBL" id="KAJ0977757.1"/>
    </source>
</evidence>
<dbReference type="EMBL" id="JAGGNH010000003">
    <property type="protein sequence ID" value="KAJ0977757.1"/>
    <property type="molecule type" value="Genomic_DNA"/>
</dbReference>
<protein>
    <recommendedName>
        <fullName evidence="6">NAC domain-containing protein</fullName>
    </recommendedName>
</protein>
<evidence type="ECO:0000256" key="5">
    <source>
        <dbReference type="SAM" id="MobiDB-lite"/>
    </source>
</evidence>
<feature type="domain" description="NAC" evidence="6">
    <location>
        <begin position="38"/>
        <end position="188"/>
    </location>
</feature>
<dbReference type="PANTHER" id="PTHR31719">
    <property type="entry name" value="NAC TRANSCRIPTION FACTOR 56"/>
    <property type="match status" value="1"/>
</dbReference>
<dbReference type="GO" id="GO:0006355">
    <property type="term" value="P:regulation of DNA-templated transcription"/>
    <property type="evidence" value="ECO:0007669"/>
    <property type="project" value="InterPro"/>
</dbReference>
<comment type="caution">
    <text evidence="7">The sequence shown here is derived from an EMBL/GenBank/DDBJ whole genome shotgun (WGS) entry which is preliminary data.</text>
</comment>
<dbReference type="InterPro" id="IPR003441">
    <property type="entry name" value="NAC-dom"/>
</dbReference>
<evidence type="ECO:0000313" key="8">
    <source>
        <dbReference type="Proteomes" id="UP001085076"/>
    </source>
</evidence>